<keyword evidence="4" id="KW-1185">Reference proteome</keyword>
<evidence type="ECO:0000256" key="1">
    <source>
        <dbReference type="SAM" id="SignalP"/>
    </source>
</evidence>
<keyword evidence="1" id="KW-0732">Signal</keyword>
<proteinExistence type="predicted"/>
<dbReference type="PROSITE" id="PS51257">
    <property type="entry name" value="PROKAR_LIPOPROTEIN"/>
    <property type="match status" value="1"/>
</dbReference>
<dbReference type="EMBL" id="CP052909">
    <property type="protein sequence ID" value="QNJ96972.1"/>
    <property type="molecule type" value="Genomic_DNA"/>
</dbReference>
<dbReference type="Pfam" id="PF10988">
    <property type="entry name" value="DUF2807"/>
    <property type="match status" value="1"/>
</dbReference>
<organism evidence="3 4">
    <name type="scientific">Constantimarinum furrinae</name>
    <dbReference type="NCBI Taxonomy" id="2562285"/>
    <lineage>
        <taxon>Bacteria</taxon>
        <taxon>Pseudomonadati</taxon>
        <taxon>Bacteroidota</taxon>
        <taxon>Flavobacteriia</taxon>
        <taxon>Flavobacteriales</taxon>
        <taxon>Flavobacteriaceae</taxon>
        <taxon>Altibacter/Constantimarinum group</taxon>
        <taxon>Constantimarinum</taxon>
    </lineage>
</organism>
<evidence type="ECO:0000313" key="4">
    <source>
        <dbReference type="Proteomes" id="UP000515514"/>
    </source>
</evidence>
<dbReference type="Gene3D" id="2.160.20.120">
    <property type="match status" value="1"/>
</dbReference>
<accession>A0A7G8PRK6</accession>
<feature type="signal peptide" evidence="1">
    <location>
        <begin position="1"/>
        <end position="17"/>
    </location>
</feature>
<dbReference type="Proteomes" id="UP000515514">
    <property type="component" value="Chromosome"/>
</dbReference>
<name>A0A7G8PRK6_9FLAO</name>
<protein>
    <recommendedName>
        <fullName evidence="2">Putative auto-transporter adhesin head GIN domain-containing protein</fullName>
    </recommendedName>
</protein>
<dbReference type="InterPro" id="IPR021255">
    <property type="entry name" value="DUF2807"/>
</dbReference>
<evidence type="ECO:0000313" key="3">
    <source>
        <dbReference type="EMBL" id="QNJ96972.1"/>
    </source>
</evidence>
<feature type="domain" description="Putative auto-transporter adhesin head GIN" evidence="2">
    <location>
        <begin position="39"/>
        <end position="232"/>
    </location>
</feature>
<dbReference type="KEGG" id="alti:ALE3EI_0385"/>
<dbReference type="RefSeq" id="WP_186990299.1">
    <property type="nucleotide sequence ID" value="NZ_CP052909.1"/>
</dbReference>
<dbReference type="AlphaFoldDB" id="A0A7G8PRK6"/>
<sequence length="249" mass="27618">MKIKYILLVLLSVSCSADRLDTCFRSAGNTIQIFEEISDFSRIQIEGEVSLTVKQGPVHEVLITTGENLMEEISVTKEGDLLIIRDANYCNIAREYGVTHATVTTPTLTEIRNSSSYDVVGEGVLNFDVLRLISNTTGNIEEVQKSGDFRLIINTEHLNVSANGQSIFYISGSTESATLSFTDELPRFEGSALIINELTIFQRSANKMIVNPQHRISGKIYGTGDVISLSRPPIIDVEEFFTGRLIFQD</sequence>
<feature type="chain" id="PRO_5028797635" description="Putative auto-transporter adhesin head GIN domain-containing protein" evidence="1">
    <location>
        <begin position="18"/>
        <end position="249"/>
    </location>
</feature>
<gene>
    <name evidence="3" type="ORF">ALE3EI_0385</name>
</gene>
<evidence type="ECO:0000259" key="2">
    <source>
        <dbReference type="Pfam" id="PF10988"/>
    </source>
</evidence>
<reference evidence="3 4" key="1">
    <citation type="submission" date="2020-04" db="EMBL/GenBank/DDBJ databases">
        <title>Genome sequence of Altibacter aquimarinus strain ALE3EI.</title>
        <authorList>
            <person name="Oh H.-M."/>
            <person name="Jang D."/>
        </authorList>
    </citation>
    <scope>NUCLEOTIDE SEQUENCE [LARGE SCALE GENOMIC DNA]</scope>
    <source>
        <strain evidence="3 4">ALE3EI</strain>
    </source>
</reference>